<evidence type="ECO:0008006" key="3">
    <source>
        <dbReference type="Google" id="ProtNLM"/>
    </source>
</evidence>
<organism evidence="1 2">
    <name type="scientific">Sphaerisporangium corydalis</name>
    <dbReference type="NCBI Taxonomy" id="1441875"/>
    <lineage>
        <taxon>Bacteria</taxon>
        <taxon>Bacillati</taxon>
        <taxon>Actinomycetota</taxon>
        <taxon>Actinomycetes</taxon>
        <taxon>Streptosporangiales</taxon>
        <taxon>Streptosporangiaceae</taxon>
        <taxon>Sphaerisporangium</taxon>
    </lineage>
</organism>
<name>A0ABV9ENS5_9ACTN</name>
<keyword evidence="2" id="KW-1185">Reference proteome</keyword>
<evidence type="ECO:0000313" key="1">
    <source>
        <dbReference type="EMBL" id="MFC4590365.1"/>
    </source>
</evidence>
<comment type="caution">
    <text evidence="1">The sequence shown here is derived from an EMBL/GenBank/DDBJ whole genome shotgun (WGS) entry which is preliminary data.</text>
</comment>
<evidence type="ECO:0000313" key="2">
    <source>
        <dbReference type="Proteomes" id="UP001595891"/>
    </source>
</evidence>
<dbReference type="Proteomes" id="UP001595891">
    <property type="component" value="Unassembled WGS sequence"/>
</dbReference>
<gene>
    <name evidence="1" type="ORF">ACFO8L_30025</name>
</gene>
<protein>
    <recommendedName>
        <fullName evidence="3">Tetratricopeptide repeat protein</fullName>
    </recommendedName>
</protein>
<dbReference type="Gene3D" id="1.25.40.10">
    <property type="entry name" value="Tetratricopeptide repeat domain"/>
    <property type="match status" value="1"/>
</dbReference>
<accession>A0ABV9ENS5</accession>
<proteinExistence type="predicted"/>
<reference evidence="2" key="1">
    <citation type="journal article" date="2019" name="Int. J. Syst. Evol. Microbiol.">
        <title>The Global Catalogue of Microorganisms (GCM) 10K type strain sequencing project: providing services to taxonomists for standard genome sequencing and annotation.</title>
        <authorList>
            <consortium name="The Broad Institute Genomics Platform"/>
            <consortium name="The Broad Institute Genome Sequencing Center for Infectious Disease"/>
            <person name="Wu L."/>
            <person name="Ma J."/>
        </authorList>
    </citation>
    <scope>NUCLEOTIDE SEQUENCE [LARGE SCALE GENOMIC DNA]</scope>
    <source>
        <strain evidence="2">CCUG 49560</strain>
    </source>
</reference>
<dbReference type="EMBL" id="JBHSFN010000022">
    <property type="protein sequence ID" value="MFC4590365.1"/>
    <property type="molecule type" value="Genomic_DNA"/>
</dbReference>
<dbReference type="InterPro" id="IPR011990">
    <property type="entry name" value="TPR-like_helical_dom_sf"/>
</dbReference>
<dbReference type="SUPFAM" id="SSF48452">
    <property type="entry name" value="TPR-like"/>
    <property type="match status" value="1"/>
</dbReference>
<dbReference type="RefSeq" id="WP_262844116.1">
    <property type="nucleotide sequence ID" value="NZ_JANZYP010000025.1"/>
</dbReference>
<sequence>MDGDDARNGAGPLIAVAGLAVVRALHAHRASLGRGDRWGSADARREYADALDAALWHHANGLVAEALRRYGALLQMSPNDPVVLTNAAQIWIDHGVSLQDAARALDLAVMATSDPRTRARVTIQRARLHLSFGRYSEAAAELVASVNAFPDPGADPVPTAWYLLGTCLAEMGDDTGAQRAFRTVLAHRPLVVEAWTALARLIADTDRDAACGLLEHGHTLIAPPGAGQEARQAAGDLLVEAALIRLVPPKDHDRARDLLGRAARLCPESPCPPVNQAVIDEELHDLAGFRRHIREAVSKVRRTDRRLIAHLLSGAFSSEYGSLTLAAMGEARLIDRAELRRRLDAWEHRRADRERPGSGDRHYYTGVPAGHGAVVSGAGRAYTLNGGTAMNRDR</sequence>